<evidence type="ECO:0000256" key="1">
    <source>
        <dbReference type="SAM" id="MobiDB-lite"/>
    </source>
</evidence>
<reference evidence="2 3" key="1">
    <citation type="journal article" date="2019" name="Nat. Ecol. Evol.">
        <title>Megaphylogeny resolves global patterns of mushroom evolution.</title>
        <authorList>
            <person name="Varga T."/>
            <person name="Krizsan K."/>
            <person name="Foldi C."/>
            <person name="Dima B."/>
            <person name="Sanchez-Garcia M."/>
            <person name="Sanchez-Ramirez S."/>
            <person name="Szollosi G.J."/>
            <person name="Szarkandi J.G."/>
            <person name="Papp V."/>
            <person name="Albert L."/>
            <person name="Andreopoulos W."/>
            <person name="Angelini C."/>
            <person name="Antonin V."/>
            <person name="Barry K.W."/>
            <person name="Bougher N.L."/>
            <person name="Buchanan P."/>
            <person name="Buyck B."/>
            <person name="Bense V."/>
            <person name="Catcheside P."/>
            <person name="Chovatia M."/>
            <person name="Cooper J."/>
            <person name="Damon W."/>
            <person name="Desjardin D."/>
            <person name="Finy P."/>
            <person name="Geml J."/>
            <person name="Haridas S."/>
            <person name="Hughes K."/>
            <person name="Justo A."/>
            <person name="Karasinski D."/>
            <person name="Kautmanova I."/>
            <person name="Kiss B."/>
            <person name="Kocsube S."/>
            <person name="Kotiranta H."/>
            <person name="LaButti K.M."/>
            <person name="Lechner B.E."/>
            <person name="Liimatainen K."/>
            <person name="Lipzen A."/>
            <person name="Lukacs Z."/>
            <person name="Mihaltcheva S."/>
            <person name="Morgado L.N."/>
            <person name="Niskanen T."/>
            <person name="Noordeloos M.E."/>
            <person name="Ohm R.A."/>
            <person name="Ortiz-Santana B."/>
            <person name="Ovrebo C."/>
            <person name="Racz N."/>
            <person name="Riley R."/>
            <person name="Savchenko A."/>
            <person name="Shiryaev A."/>
            <person name="Soop K."/>
            <person name="Spirin V."/>
            <person name="Szebenyi C."/>
            <person name="Tomsovsky M."/>
            <person name="Tulloss R.E."/>
            <person name="Uehling J."/>
            <person name="Grigoriev I.V."/>
            <person name="Vagvolgyi C."/>
            <person name="Papp T."/>
            <person name="Martin F.M."/>
            <person name="Miettinen O."/>
            <person name="Hibbett D.S."/>
            <person name="Nagy L.G."/>
        </authorList>
    </citation>
    <scope>NUCLEOTIDE SEQUENCE [LARGE SCALE GENOMIC DNA]</scope>
    <source>
        <strain evidence="2 3">CBS 962.96</strain>
    </source>
</reference>
<keyword evidence="3" id="KW-1185">Reference proteome</keyword>
<sequence length="101" mass="11406">MGAKTSPAEFKRIALLVFTLKKCKGCEIEESGLAHGTGKKKENEKKGIKNKGNGRERSAGIQVVCTLQKLLNVKNKKPISRWEMMHKSYKTWKWSCIGKVK</sequence>
<name>A0A4S8LTY2_DENBC</name>
<dbReference type="Proteomes" id="UP000297245">
    <property type="component" value="Unassembled WGS sequence"/>
</dbReference>
<evidence type="ECO:0000313" key="2">
    <source>
        <dbReference type="EMBL" id="THU92791.1"/>
    </source>
</evidence>
<organism evidence="2 3">
    <name type="scientific">Dendrothele bispora (strain CBS 962.96)</name>
    <dbReference type="NCBI Taxonomy" id="1314807"/>
    <lineage>
        <taxon>Eukaryota</taxon>
        <taxon>Fungi</taxon>
        <taxon>Dikarya</taxon>
        <taxon>Basidiomycota</taxon>
        <taxon>Agaricomycotina</taxon>
        <taxon>Agaricomycetes</taxon>
        <taxon>Agaricomycetidae</taxon>
        <taxon>Agaricales</taxon>
        <taxon>Agaricales incertae sedis</taxon>
        <taxon>Dendrothele</taxon>
    </lineage>
</organism>
<proteinExistence type="predicted"/>
<dbReference type="AlphaFoldDB" id="A0A4S8LTY2"/>
<dbReference type="EMBL" id="ML179267">
    <property type="protein sequence ID" value="THU92791.1"/>
    <property type="molecule type" value="Genomic_DNA"/>
</dbReference>
<gene>
    <name evidence="2" type="ORF">K435DRAFT_800197</name>
</gene>
<feature type="region of interest" description="Disordered" evidence="1">
    <location>
        <begin position="34"/>
        <end position="55"/>
    </location>
</feature>
<protein>
    <submittedName>
        <fullName evidence="2">Uncharacterized protein</fullName>
    </submittedName>
</protein>
<accession>A0A4S8LTY2</accession>
<evidence type="ECO:0000313" key="3">
    <source>
        <dbReference type="Proteomes" id="UP000297245"/>
    </source>
</evidence>
<feature type="compositionally biased region" description="Basic and acidic residues" evidence="1">
    <location>
        <begin position="39"/>
        <end position="55"/>
    </location>
</feature>